<keyword evidence="5" id="KW-0472">Membrane</keyword>
<evidence type="ECO:0000256" key="4">
    <source>
        <dbReference type="SAM" id="MobiDB-lite"/>
    </source>
</evidence>
<dbReference type="NCBIfam" id="TIGR00756">
    <property type="entry name" value="PPR"/>
    <property type="match status" value="13"/>
</dbReference>
<keyword evidence="2" id="KW-0677">Repeat</keyword>
<feature type="repeat" description="PPR" evidence="3">
    <location>
        <begin position="477"/>
        <end position="511"/>
    </location>
</feature>
<dbReference type="InterPro" id="IPR002885">
    <property type="entry name" value="PPR_rpt"/>
</dbReference>
<feature type="repeat" description="PPR" evidence="3">
    <location>
        <begin position="336"/>
        <end position="370"/>
    </location>
</feature>
<evidence type="ECO:0000256" key="2">
    <source>
        <dbReference type="ARBA" id="ARBA00022737"/>
    </source>
</evidence>
<organism evidence="6 7">
    <name type="scientific">Tetracentron sinense</name>
    <name type="common">Spur-leaf</name>
    <dbReference type="NCBI Taxonomy" id="13715"/>
    <lineage>
        <taxon>Eukaryota</taxon>
        <taxon>Viridiplantae</taxon>
        <taxon>Streptophyta</taxon>
        <taxon>Embryophyta</taxon>
        <taxon>Tracheophyta</taxon>
        <taxon>Spermatophyta</taxon>
        <taxon>Magnoliopsida</taxon>
        <taxon>Trochodendrales</taxon>
        <taxon>Trochodendraceae</taxon>
        <taxon>Tetracentron</taxon>
    </lineage>
</organism>
<dbReference type="EMBL" id="JABCRI010000019">
    <property type="protein sequence ID" value="KAF8388997.1"/>
    <property type="molecule type" value="Genomic_DNA"/>
</dbReference>
<dbReference type="Gene3D" id="1.25.40.10">
    <property type="entry name" value="Tetratricopeptide repeat domain"/>
    <property type="match status" value="5"/>
</dbReference>
<evidence type="ECO:0000313" key="6">
    <source>
        <dbReference type="EMBL" id="KAF8388997.1"/>
    </source>
</evidence>
<feature type="region of interest" description="Disordered" evidence="4">
    <location>
        <begin position="32"/>
        <end position="54"/>
    </location>
</feature>
<evidence type="ECO:0000256" key="1">
    <source>
        <dbReference type="ARBA" id="ARBA00007626"/>
    </source>
</evidence>
<reference evidence="6 7" key="1">
    <citation type="submission" date="2020-04" db="EMBL/GenBank/DDBJ databases">
        <title>Plant Genome Project.</title>
        <authorList>
            <person name="Zhang R.-G."/>
        </authorList>
    </citation>
    <scope>NUCLEOTIDE SEQUENCE [LARGE SCALE GENOMIC DNA]</scope>
    <source>
        <strain evidence="6">YNK0</strain>
        <tissue evidence="6">Leaf</tissue>
    </source>
</reference>
<dbReference type="Pfam" id="PF01535">
    <property type="entry name" value="PPR"/>
    <property type="match status" value="2"/>
</dbReference>
<proteinExistence type="inferred from homology"/>
<dbReference type="InterPro" id="IPR011990">
    <property type="entry name" value="TPR-like_helical_dom_sf"/>
</dbReference>
<feature type="repeat" description="PPR" evidence="3">
    <location>
        <begin position="441"/>
        <end position="476"/>
    </location>
</feature>
<dbReference type="Pfam" id="PF12854">
    <property type="entry name" value="PPR_1"/>
    <property type="match status" value="1"/>
</dbReference>
<feature type="repeat" description="PPR" evidence="3">
    <location>
        <begin position="301"/>
        <end position="335"/>
    </location>
</feature>
<keyword evidence="5" id="KW-0812">Transmembrane</keyword>
<dbReference type="PANTHER" id="PTHR47447">
    <property type="entry name" value="OS03G0856100 PROTEIN"/>
    <property type="match status" value="1"/>
</dbReference>
<gene>
    <name evidence="6" type="ORF">HHK36_025682</name>
</gene>
<evidence type="ECO:0000313" key="7">
    <source>
        <dbReference type="Proteomes" id="UP000655225"/>
    </source>
</evidence>
<accession>A0A835D5S9</accession>
<comment type="similarity">
    <text evidence="1">Belongs to the PPR family. P subfamily.</text>
</comment>
<dbReference type="FunFam" id="1.25.40.10:FF:000530">
    <property type="entry name" value="Pentatricopeptide repeat-containing protein At1g74850, chloroplastic"/>
    <property type="match status" value="1"/>
</dbReference>
<dbReference type="OrthoDB" id="185373at2759"/>
<protein>
    <recommendedName>
        <fullName evidence="8">Pentatricopeptide repeat-containing protein</fullName>
    </recommendedName>
</protein>
<feature type="repeat" description="PPR" evidence="3">
    <location>
        <begin position="617"/>
        <end position="651"/>
    </location>
</feature>
<feature type="repeat" description="PPR" evidence="3">
    <location>
        <begin position="406"/>
        <end position="440"/>
    </location>
</feature>
<keyword evidence="5" id="KW-1133">Transmembrane helix</keyword>
<feature type="repeat" description="PPR" evidence="3">
    <location>
        <begin position="652"/>
        <end position="686"/>
    </location>
</feature>
<dbReference type="PROSITE" id="PS51375">
    <property type="entry name" value="PPR"/>
    <property type="match status" value="11"/>
</dbReference>
<dbReference type="PANTHER" id="PTHR47447:SF28">
    <property type="entry name" value="PENTACOTRIPEPTIDE-REPEAT REGION OF PRORP DOMAIN-CONTAINING PROTEIN"/>
    <property type="match status" value="1"/>
</dbReference>
<dbReference type="OMA" id="RKCKPTS"/>
<keyword evidence="7" id="KW-1185">Reference proteome</keyword>
<feature type="repeat" description="PPR" evidence="3">
    <location>
        <begin position="547"/>
        <end position="581"/>
    </location>
</feature>
<sequence length="800" mass="90144">MCIEEDPFSFLLLSTEGHGEKKSQPDFVRKVMSSSTSNQRGGLEALKDGSGPSSGGLLEVRLRFRKKMAKMIARSIASRRAISTSPHLCKRIKQTENEIVQMFRLPNLEEGFPVFPTNIKVLRNNCSVSVRVLDERFIRILKIFKWGPDSEKALEVLMMKVDHRLVREVMKINVEINVKIQFFKWAGKRRNFEHDSTTYMALIRCLDEAGLLGEMWNTIQDMVRSTCLIGPAELSEIIRILGKAKMVNKALSIFYQIKTHKCKPTASAYNSMILMLMQEGHHDKVHELYNEMCNEGNCFPDTVTYSALISTFGKLGREDSAMRLFDEMKENGLQPTAKIYTTMIGIYFKLGRVEKALGLFREMKEKCCAPTVFTYTELIKGLGKVGRVEEAYGVFLNMLEEGCKPDVVLINNLINVLGKAGRLADAFKLLEGMGSWQCAPSVVTYNIIIKVLFESKAPATDAFSWFEKMKENGVVPSAFTYSILIDGFCKSNRVEKALLLLEEMDEKGFPPCPAAYCSLINSLGKAKRYEAANELFQELKENCGSSSARVYAVMIKHFGKCGRLSEAVDLFNEMKKLGCNPDVYTYNALMSGMVRVGMIDEAHSLLRTMEEQGCIPDINSQNIILNGFARTGGPKRAMEMLTKMKHSKIRPDAVSYNTVLGSLSRSGMFEEAAKLMKEMNSNGLEYDLITYSSILEAVGKIDEDRANSVRGTWVLVVLESECYGYESLMKAKNLIEGRRQTALVMALLSNVGLRLVECLFEFRMCKGMSVWEGPMLISMYSLVLVMETVMNVVFYYTCKP</sequence>
<feature type="repeat" description="PPR" evidence="3">
    <location>
        <begin position="265"/>
        <end position="299"/>
    </location>
</feature>
<evidence type="ECO:0000256" key="3">
    <source>
        <dbReference type="PROSITE-ProRule" id="PRU00708"/>
    </source>
</evidence>
<dbReference type="Pfam" id="PF13041">
    <property type="entry name" value="PPR_2"/>
    <property type="match status" value="5"/>
</dbReference>
<dbReference type="AlphaFoldDB" id="A0A835D5S9"/>
<name>A0A835D5S9_TETSI</name>
<dbReference type="Proteomes" id="UP000655225">
    <property type="component" value="Unassembled WGS sequence"/>
</dbReference>
<evidence type="ECO:0008006" key="8">
    <source>
        <dbReference type="Google" id="ProtNLM"/>
    </source>
</evidence>
<feature type="repeat" description="PPR" evidence="3">
    <location>
        <begin position="371"/>
        <end position="405"/>
    </location>
</feature>
<dbReference type="SUPFAM" id="SSF81901">
    <property type="entry name" value="HCP-like"/>
    <property type="match status" value="2"/>
</dbReference>
<comment type="caution">
    <text evidence="6">The sequence shown here is derived from an EMBL/GenBank/DDBJ whole genome shotgun (WGS) entry which is preliminary data.</text>
</comment>
<feature type="transmembrane region" description="Helical" evidence="5">
    <location>
        <begin position="774"/>
        <end position="796"/>
    </location>
</feature>
<evidence type="ECO:0000256" key="5">
    <source>
        <dbReference type="SAM" id="Phobius"/>
    </source>
</evidence>
<feature type="repeat" description="PPR" evidence="3">
    <location>
        <begin position="582"/>
        <end position="616"/>
    </location>
</feature>